<keyword evidence="8 10" id="KW-0472">Membrane</keyword>
<evidence type="ECO:0000256" key="3">
    <source>
        <dbReference type="ARBA" id="ARBA00022448"/>
    </source>
</evidence>
<feature type="transmembrane region" description="Helical" evidence="10">
    <location>
        <begin position="418"/>
        <end position="437"/>
    </location>
</feature>
<dbReference type="AlphaFoldDB" id="A0A0C3BL35"/>
<evidence type="ECO:0000256" key="10">
    <source>
        <dbReference type="SAM" id="Phobius"/>
    </source>
</evidence>
<reference evidence="12" key="2">
    <citation type="submission" date="2015-01" db="EMBL/GenBank/DDBJ databases">
        <title>Evolutionary Origins and Diversification of the Mycorrhizal Mutualists.</title>
        <authorList>
            <consortium name="DOE Joint Genome Institute"/>
            <consortium name="Mycorrhizal Genomics Consortium"/>
            <person name="Kohler A."/>
            <person name="Kuo A."/>
            <person name="Nagy L.G."/>
            <person name="Floudas D."/>
            <person name="Copeland A."/>
            <person name="Barry K.W."/>
            <person name="Cichocki N."/>
            <person name="Veneault-Fourrey C."/>
            <person name="LaButti K."/>
            <person name="Lindquist E.A."/>
            <person name="Lipzen A."/>
            <person name="Lundell T."/>
            <person name="Morin E."/>
            <person name="Murat C."/>
            <person name="Riley R."/>
            <person name="Ohm R."/>
            <person name="Sun H."/>
            <person name="Tunlid A."/>
            <person name="Henrissat B."/>
            <person name="Grigoriev I.V."/>
            <person name="Hibbett D.S."/>
            <person name="Martin F."/>
        </authorList>
    </citation>
    <scope>NUCLEOTIDE SEQUENCE [LARGE SCALE GENOMIC DNA]</scope>
    <source>
        <strain evidence="12">MAFF 305830</strain>
    </source>
</reference>
<keyword evidence="7 10" id="KW-1133">Transmembrane helix</keyword>
<keyword evidence="5" id="KW-0571">Peptide transport</keyword>
<reference evidence="11 12" key="1">
    <citation type="submission" date="2014-04" db="EMBL/GenBank/DDBJ databases">
        <authorList>
            <consortium name="DOE Joint Genome Institute"/>
            <person name="Kuo A."/>
            <person name="Zuccaro A."/>
            <person name="Kohler A."/>
            <person name="Nagy L.G."/>
            <person name="Floudas D."/>
            <person name="Copeland A."/>
            <person name="Barry K.W."/>
            <person name="Cichocki N."/>
            <person name="Veneault-Fourrey C."/>
            <person name="LaButti K."/>
            <person name="Lindquist E.A."/>
            <person name="Lipzen A."/>
            <person name="Lundell T."/>
            <person name="Morin E."/>
            <person name="Murat C."/>
            <person name="Sun H."/>
            <person name="Tunlid A."/>
            <person name="Henrissat B."/>
            <person name="Grigoriev I.V."/>
            <person name="Hibbett D.S."/>
            <person name="Martin F."/>
            <person name="Nordberg H.P."/>
            <person name="Cantor M.N."/>
            <person name="Hua S.X."/>
        </authorList>
    </citation>
    <scope>NUCLEOTIDE SEQUENCE [LARGE SCALE GENOMIC DNA]</scope>
    <source>
        <strain evidence="11 12">MAFF 305830</strain>
    </source>
</reference>
<evidence type="ECO:0000256" key="1">
    <source>
        <dbReference type="ARBA" id="ARBA00004141"/>
    </source>
</evidence>
<proteinExistence type="inferred from homology"/>
<evidence type="ECO:0000256" key="5">
    <source>
        <dbReference type="ARBA" id="ARBA00022856"/>
    </source>
</evidence>
<evidence type="ECO:0000256" key="4">
    <source>
        <dbReference type="ARBA" id="ARBA00022692"/>
    </source>
</evidence>
<evidence type="ECO:0000313" key="11">
    <source>
        <dbReference type="EMBL" id="KIM32156.1"/>
    </source>
</evidence>
<feature type="transmembrane region" description="Helical" evidence="10">
    <location>
        <begin position="623"/>
        <end position="641"/>
    </location>
</feature>
<dbReference type="OrthoDB" id="9986677at2759"/>
<feature type="transmembrane region" description="Helical" evidence="10">
    <location>
        <begin position="169"/>
        <end position="193"/>
    </location>
</feature>
<comment type="similarity">
    <text evidence="2">Belongs to the oligopeptide OPT transporter family.</text>
</comment>
<evidence type="ECO:0008006" key="13">
    <source>
        <dbReference type="Google" id="ProtNLM"/>
    </source>
</evidence>
<feature type="transmembrane region" description="Helical" evidence="10">
    <location>
        <begin position="337"/>
        <end position="363"/>
    </location>
</feature>
<dbReference type="GO" id="GO:0035673">
    <property type="term" value="F:oligopeptide transmembrane transporter activity"/>
    <property type="evidence" value="ECO:0007669"/>
    <property type="project" value="InterPro"/>
</dbReference>
<keyword evidence="4 10" id="KW-0812">Transmembrane</keyword>
<name>A0A0C3BL35_SERVB</name>
<gene>
    <name evidence="11" type="ORF">M408DRAFT_14642</name>
</gene>
<dbReference type="Pfam" id="PF03169">
    <property type="entry name" value="OPT"/>
    <property type="match status" value="1"/>
</dbReference>
<feature type="transmembrane region" description="Helical" evidence="10">
    <location>
        <begin position="476"/>
        <end position="496"/>
    </location>
</feature>
<feature type="transmembrane region" description="Helical" evidence="10">
    <location>
        <begin position="105"/>
        <end position="125"/>
    </location>
</feature>
<dbReference type="GO" id="GO:0016020">
    <property type="term" value="C:membrane"/>
    <property type="evidence" value="ECO:0007669"/>
    <property type="project" value="UniProtKB-SubCell"/>
</dbReference>
<feature type="transmembrane region" description="Helical" evidence="10">
    <location>
        <begin position="530"/>
        <end position="550"/>
    </location>
</feature>
<dbReference type="PANTHER" id="PTHR22601">
    <property type="entry name" value="ISP4 LIKE PROTEIN"/>
    <property type="match status" value="1"/>
</dbReference>
<evidence type="ECO:0000256" key="2">
    <source>
        <dbReference type="ARBA" id="ARBA00008807"/>
    </source>
</evidence>
<feature type="transmembrane region" description="Helical" evidence="10">
    <location>
        <begin position="502"/>
        <end position="523"/>
    </location>
</feature>
<evidence type="ECO:0000256" key="7">
    <source>
        <dbReference type="ARBA" id="ARBA00022989"/>
    </source>
</evidence>
<evidence type="ECO:0000313" key="12">
    <source>
        <dbReference type="Proteomes" id="UP000054097"/>
    </source>
</evidence>
<dbReference type="HOGENOM" id="CLU_004965_1_1_1"/>
<accession>A0A0C3BL35</accession>
<feature type="transmembrane region" description="Helical" evidence="10">
    <location>
        <begin position="269"/>
        <end position="287"/>
    </location>
</feature>
<keyword evidence="12" id="KW-1185">Reference proteome</keyword>
<dbReference type="NCBIfam" id="TIGR00727">
    <property type="entry name" value="ISP4_OPT"/>
    <property type="match status" value="1"/>
</dbReference>
<protein>
    <recommendedName>
        <fullName evidence="13">OPT family small oligopeptide transporter</fullName>
    </recommendedName>
</protein>
<feature type="transmembrane region" description="Helical" evidence="10">
    <location>
        <begin position="653"/>
        <end position="673"/>
    </location>
</feature>
<evidence type="ECO:0000256" key="9">
    <source>
        <dbReference type="SAM" id="MobiDB-lite"/>
    </source>
</evidence>
<dbReference type="EMBL" id="KN824280">
    <property type="protein sequence ID" value="KIM32156.1"/>
    <property type="molecule type" value="Genomic_DNA"/>
</dbReference>
<dbReference type="InterPro" id="IPR004813">
    <property type="entry name" value="OPT"/>
</dbReference>
<evidence type="ECO:0000256" key="8">
    <source>
        <dbReference type="ARBA" id="ARBA00023136"/>
    </source>
</evidence>
<dbReference type="GO" id="GO:0015031">
    <property type="term" value="P:protein transport"/>
    <property type="evidence" value="ECO:0007669"/>
    <property type="project" value="UniProtKB-KW"/>
</dbReference>
<feature type="transmembrane region" description="Helical" evidence="10">
    <location>
        <begin position="205"/>
        <end position="225"/>
    </location>
</feature>
<dbReference type="InterPro" id="IPR004648">
    <property type="entry name" value="Oligpept_transpt"/>
</dbReference>
<organism evidence="11 12">
    <name type="scientific">Serendipita vermifera MAFF 305830</name>
    <dbReference type="NCBI Taxonomy" id="933852"/>
    <lineage>
        <taxon>Eukaryota</taxon>
        <taxon>Fungi</taxon>
        <taxon>Dikarya</taxon>
        <taxon>Basidiomycota</taxon>
        <taxon>Agaricomycotina</taxon>
        <taxon>Agaricomycetes</taxon>
        <taxon>Sebacinales</taxon>
        <taxon>Serendipitaceae</taxon>
        <taxon>Serendipita</taxon>
    </lineage>
</organism>
<evidence type="ECO:0000256" key="6">
    <source>
        <dbReference type="ARBA" id="ARBA00022927"/>
    </source>
</evidence>
<keyword evidence="6" id="KW-0653">Protein transport</keyword>
<feature type="region of interest" description="Disordered" evidence="9">
    <location>
        <begin position="1"/>
        <end position="21"/>
    </location>
</feature>
<feature type="transmembrane region" description="Helical" evidence="10">
    <location>
        <begin position="584"/>
        <end position="603"/>
    </location>
</feature>
<feature type="transmembrane region" description="Helical" evidence="10">
    <location>
        <begin position="733"/>
        <end position="754"/>
    </location>
</feature>
<comment type="subcellular location">
    <subcellularLocation>
        <location evidence="1">Membrane</location>
        <topology evidence="1">Multi-pass membrane protein</topology>
    </subcellularLocation>
</comment>
<dbReference type="NCBIfam" id="TIGR00728">
    <property type="entry name" value="OPT_sfam"/>
    <property type="match status" value="1"/>
</dbReference>
<sequence>MSSTALSDVGTEKGQSSPSFTDEEAIDIMREVLQEHSYNPFFPSDVLNLAREIVETPPAEESSEYKILLEKVRTEADHIINDSPYVEVRAVVSSTDDPDESCSTIRAWTIGLLLACFGAIINQLFSLRQPSIYIDQLVAQLLAYPLGKGWADWFPSIINPGTFTRKEHMLIVVMANVSFRIGYASYVIVVQLVPTFFNQTWASNFGYQITLSLSFQLIGYGLAGLSRNFLVYPSSAIWPSNLATIALNNTFHTNTNNTANGWKMSQLRFFLYAFTAMFVYFWFPNYIATFLSAFSWMSWIAPNNVKLAAITGSAAGLGLNPVPTFDWNVVQATIKPLVAPFFATFNNFMGMLVTFPIIVAIWFTNTWYTAYLPINANRPYDRFGARYKVTSIVDENGLFNKAAYEAYSPLYLSASNSLIYGTYFAVYPATVVYAFLYHRREIMAGFRLLLSKGSRRNRRPDIHNRLMAPYKEVPEWWFVLLLLVAAALGMVALLAYPTHASVGPLFMGLLLALIFIVPIGVIFSVTNIQISLNVLAELIGGFLFPGNALAMNMFKSYGYVTTARALTFAQDLKLGHYTKIPPRVMFAAQTCATILSTLVAMGILNWQVTGIKDVCTPNAQAKFYCPGTSIFFTASVIWGTVGPARLYGKDGPYNVLLYCFLIGAVLPIPFYFLTRRFPKNKLIRGIHIPVLLYGSIAWAPYNLSHSWPAVPVAWFFQVYVRKYYLPWWQKYNYILSTAFDCGIAIAAIVIFFALQWPSVEIHWWGNDVVTRGADTFPGTSLLKVPESGFWGPESGWH</sequence>
<dbReference type="Proteomes" id="UP000054097">
    <property type="component" value="Unassembled WGS sequence"/>
</dbReference>
<keyword evidence="3" id="KW-0813">Transport</keyword>
<feature type="transmembrane region" description="Helical" evidence="10">
    <location>
        <begin position="307"/>
        <end position="325"/>
    </location>
</feature>